<gene>
    <name evidence="2" type="ORF">HINF_LOCUS40323</name>
    <name evidence="3" type="ORF">HINF_LOCUS8580</name>
</gene>
<organism evidence="2">
    <name type="scientific">Hexamita inflata</name>
    <dbReference type="NCBI Taxonomy" id="28002"/>
    <lineage>
        <taxon>Eukaryota</taxon>
        <taxon>Metamonada</taxon>
        <taxon>Diplomonadida</taxon>
        <taxon>Hexamitidae</taxon>
        <taxon>Hexamitinae</taxon>
        <taxon>Hexamita</taxon>
    </lineage>
</organism>
<evidence type="ECO:0000313" key="3">
    <source>
        <dbReference type="EMBL" id="CAL5985119.1"/>
    </source>
</evidence>
<feature type="transmembrane region" description="Helical" evidence="1">
    <location>
        <begin position="45"/>
        <end position="65"/>
    </location>
</feature>
<evidence type="ECO:0000256" key="1">
    <source>
        <dbReference type="SAM" id="Phobius"/>
    </source>
</evidence>
<feature type="transmembrane region" description="Helical" evidence="1">
    <location>
        <begin position="86"/>
        <end position="109"/>
    </location>
</feature>
<comment type="caution">
    <text evidence="2">The sequence shown here is derived from an EMBL/GenBank/DDBJ whole genome shotgun (WGS) entry which is preliminary data.</text>
</comment>
<feature type="transmembrane region" description="Helical" evidence="1">
    <location>
        <begin position="12"/>
        <end position="33"/>
    </location>
</feature>
<dbReference type="Proteomes" id="UP001642409">
    <property type="component" value="Unassembled WGS sequence"/>
</dbReference>
<proteinExistence type="predicted"/>
<sequence length="249" mass="28026">MTFPGNKTLSFVLSGAFSSIFFVGSAFQLTSVYFFSFSGWTSDLFVFQVIFLSSCFFLVSLNLRITAAAVSNQLYNLAIFSLRDQIFLSLPFALGITLVWVGLSVFFFVDVSSSLSLPFSAVCVDFFLVFVLWAFSKFFCLGFAGTSLIGGYFISQVQFEVRSLQHQNLTQCGQISIISSNRRKLINSHYYSSYGRFFTDNQNMYINTITSQEINSNQNRPPPLTTTQYQIVNITQHNTSENAINTTPQ</sequence>
<reference evidence="2" key="1">
    <citation type="submission" date="2023-06" db="EMBL/GenBank/DDBJ databases">
        <authorList>
            <person name="Kurt Z."/>
        </authorList>
    </citation>
    <scope>NUCLEOTIDE SEQUENCE</scope>
</reference>
<name>A0AA86UYB0_9EUKA</name>
<evidence type="ECO:0000313" key="4">
    <source>
        <dbReference type="Proteomes" id="UP001642409"/>
    </source>
</evidence>
<reference evidence="3 4" key="2">
    <citation type="submission" date="2024-07" db="EMBL/GenBank/DDBJ databases">
        <authorList>
            <person name="Akdeniz Z."/>
        </authorList>
    </citation>
    <scope>NUCLEOTIDE SEQUENCE [LARGE SCALE GENOMIC DNA]</scope>
</reference>
<keyword evidence="1" id="KW-0472">Membrane</keyword>
<evidence type="ECO:0000313" key="2">
    <source>
        <dbReference type="EMBL" id="CAI9952678.1"/>
    </source>
</evidence>
<dbReference type="EMBL" id="CAXDID020000018">
    <property type="protein sequence ID" value="CAL5985119.1"/>
    <property type="molecule type" value="Genomic_DNA"/>
</dbReference>
<protein>
    <submittedName>
        <fullName evidence="3">Hypothetical_protein</fullName>
    </submittedName>
</protein>
<keyword evidence="1" id="KW-0812">Transmembrane</keyword>
<dbReference type="EMBL" id="CATOUU010000834">
    <property type="protein sequence ID" value="CAI9952678.1"/>
    <property type="molecule type" value="Genomic_DNA"/>
</dbReference>
<dbReference type="AlphaFoldDB" id="A0AA86UYB0"/>
<keyword evidence="4" id="KW-1185">Reference proteome</keyword>
<accession>A0AA86UYB0</accession>
<keyword evidence="1" id="KW-1133">Transmembrane helix</keyword>